<evidence type="ECO:0000313" key="1">
    <source>
        <dbReference type="EMBL" id="MEI5617261.1"/>
    </source>
</evidence>
<sequence>MHQISSYLSDEYECWFTQFYPDYEFETWPLRAGLLENSIMSGEFKRKADAYLAAHGLRSDYMAQKNEYDMTVFCSDLIVPRKLR</sequence>
<dbReference type="EMBL" id="JBBAYM010000403">
    <property type="protein sequence ID" value="MEI5617261.1"/>
    <property type="molecule type" value="Genomic_DNA"/>
</dbReference>
<organism evidence="1 2">
    <name type="scientific">Streptomyces brasiliscabiei</name>
    <dbReference type="NCBI Taxonomy" id="2736302"/>
    <lineage>
        <taxon>Bacteria</taxon>
        <taxon>Bacillati</taxon>
        <taxon>Actinomycetota</taxon>
        <taxon>Actinomycetes</taxon>
        <taxon>Kitasatosporales</taxon>
        <taxon>Streptomycetaceae</taxon>
        <taxon>Streptomyces</taxon>
    </lineage>
</organism>
<reference evidence="1 2" key="1">
    <citation type="submission" date="2024-03" db="EMBL/GenBank/DDBJ databases">
        <title>First Report of Pectobacterium brasiliscabiei causing potato scab in china.</title>
        <authorList>
            <person name="Handique U."/>
        </authorList>
    </citation>
    <scope>NUCLEOTIDE SEQUENCE [LARGE SCALE GENOMIC DNA]</scope>
    <source>
        <strain evidence="1 2">ZRIMU1503</strain>
    </source>
</reference>
<comment type="caution">
    <text evidence="1">The sequence shown here is derived from an EMBL/GenBank/DDBJ whole genome shotgun (WGS) entry which is preliminary data.</text>
</comment>
<evidence type="ECO:0000313" key="2">
    <source>
        <dbReference type="Proteomes" id="UP001365781"/>
    </source>
</evidence>
<feature type="non-terminal residue" evidence="1">
    <location>
        <position position="84"/>
    </location>
</feature>
<gene>
    <name evidence="1" type="ORF">WB403_50080</name>
</gene>
<name>A0ABU8GXM4_9ACTN</name>
<dbReference type="Proteomes" id="UP001365781">
    <property type="component" value="Unassembled WGS sequence"/>
</dbReference>
<accession>A0ABU8GXM4</accession>
<proteinExistence type="predicted"/>
<keyword evidence="2" id="KW-1185">Reference proteome</keyword>
<protein>
    <submittedName>
        <fullName evidence="1">Uncharacterized protein</fullName>
    </submittedName>
</protein>
<dbReference type="RefSeq" id="WP_336559149.1">
    <property type="nucleotide sequence ID" value="NZ_JBBAYM010000403.1"/>
</dbReference>